<comment type="cofactor">
    <cofactor evidence="1">
        <name>pyridoxal 5'-phosphate</name>
        <dbReference type="ChEBI" id="CHEBI:597326"/>
    </cofactor>
</comment>
<dbReference type="InterPro" id="IPR015421">
    <property type="entry name" value="PyrdxlP-dep_Trfase_major"/>
</dbReference>
<dbReference type="GO" id="GO:0005829">
    <property type="term" value="C:cytosol"/>
    <property type="evidence" value="ECO:0007669"/>
    <property type="project" value="TreeGrafter"/>
</dbReference>
<dbReference type="PANTHER" id="PTHR43094">
    <property type="entry name" value="AMINOTRANSFERASE"/>
    <property type="match status" value="1"/>
</dbReference>
<dbReference type="InterPro" id="IPR005814">
    <property type="entry name" value="Aminotrans_3"/>
</dbReference>
<dbReference type="InterPro" id="IPR015422">
    <property type="entry name" value="PyrdxlP-dep_Trfase_small"/>
</dbReference>
<evidence type="ECO:0000256" key="4">
    <source>
        <dbReference type="RuleBase" id="RU003560"/>
    </source>
</evidence>
<proteinExistence type="inferred from homology"/>
<comment type="similarity">
    <text evidence="2 4">Belongs to the class-III pyridoxal-phosphate-dependent aminotransferase family.</text>
</comment>
<dbReference type="PROSITE" id="PS00600">
    <property type="entry name" value="AA_TRANSFER_CLASS_3"/>
    <property type="match status" value="1"/>
</dbReference>
<dbReference type="InterPro" id="IPR015424">
    <property type="entry name" value="PyrdxlP-dep_Trfase"/>
</dbReference>
<dbReference type="EC" id="2.6.1.62" evidence="5"/>
<dbReference type="Gene3D" id="3.40.640.10">
    <property type="entry name" value="Type I PLP-dependent aspartate aminotransferase-like (Major domain)"/>
    <property type="match status" value="1"/>
</dbReference>
<dbReference type="EMBL" id="CACVAQ010000184">
    <property type="protein sequence ID" value="CAA6812263.1"/>
    <property type="molecule type" value="Genomic_DNA"/>
</dbReference>
<dbReference type="Gene3D" id="3.90.1150.10">
    <property type="entry name" value="Aspartate Aminotransferase, domain 1"/>
    <property type="match status" value="1"/>
</dbReference>
<dbReference type="CDD" id="cd00610">
    <property type="entry name" value="OAT_like"/>
    <property type="match status" value="1"/>
</dbReference>
<accession>A0A6S6TB02</accession>
<keyword evidence="5" id="KW-0808">Transferase</keyword>
<dbReference type="GO" id="GO:0004015">
    <property type="term" value="F:adenosylmethionine-8-amino-7-oxononanoate transaminase activity"/>
    <property type="evidence" value="ECO:0007669"/>
    <property type="project" value="UniProtKB-EC"/>
</dbReference>
<name>A0A6S6TB02_9BACT</name>
<sequence length="446" mass="49522">MKHIINSQLICANYNKDYPMIERGEGIYLFDKSGNKYIDTSGCTAAVTHIGHGNEAISKALYEQSKKLAVHPTHLFYNEELDNYLANLCAFAPEGFNRAWTISGGTEAVENGIKIAYQYQKAKGYKRTKVLARWGSYHGNSISILDVGGLKARRDFYTDLMIGHHHVSPCFSYRKEEGMTEEQYEDFLIQEFKATIEAHPEIFCFLAEPIVGAALGAAGPTKNYFKRIKEICVAHDILLIADEVMTGFGRTGTNFGINNYGDHADILCCAKGISSGYFPLGAIIIHDRVFNAIKESGHPFYSGQTYSCMPLAAAVGNANLEYIKEHQLVENSRVVGAYLKAKLETLKEIECVGDVRGEGLFLGIEFVKNQKSKAIFDPSYLFNKKVEANALKEGLVTYACRGTVNLLEGDHMLFAPPITLTKEEADLIFEGMKNAIKNTYSAFLKG</sequence>
<keyword evidence="3 4" id="KW-0663">Pyridoxal phosphate</keyword>
<evidence type="ECO:0000256" key="1">
    <source>
        <dbReference type="ARBA" id="ARBA00001933"/>
    </source>
</evidence>
<dbReference type="InterPro" id="IPR049704">
    <property type="entry name" value="Aminotrans_3_PPA_site"/>
</dbReference>
<reference evidence="5" key="1">
    <citation type="submission" date="2020-01" db="EMBL/GenBank/DDBJ databases">
        <authorList>
            <person name="Meier V. D."/>
            <person name="Meier V D."/>
        </authorList>
    </citation>
    <scope>NUCLEOTIDE SEQUENCE</scope>
    <source>
        <strain evidence="5">HLG_WM_MAG_10</strain>
    </source>
</reference>
<dbReference type="GO" id="GO:0030170">
    <property type="term" value="F:pyridoxal phosphate binding"/>
    <property type="evidence" value="ECO:0007669"/>
    <property type="project" value="InterPro"/>
</dbReference>
<evidence type="ECO:0000256" key="2">
    <source>
        <dbReference type="ARBA" id="ARBA00008954"/>
    </source>
</evidence>
<dbReference type="AlphaFoldDB" id="A0A6S6TB02"/>
<organism evidence="5">
    <name type="scientific">uncultured Aureispira sp</name>
    <dbReference type="NCBI Taxonomy" id="1331704"/>
    <lineage>
        <taxon>Bacteria</taxon>
        <taxon>Pseudomonadati</taxon>
        <taxon>Bacteroidota</taxon>
        <taxon>Saprospiria</taxon>
        <taxon>Saprospirales</taxon>
        <taxon>Saprospiraceae</taxon>
        <taxon>Aureispira</taxon>
        <taxon>environmental samples</taxon>
    </lineage>
</organism>
<protein>
    <submittedName>
        <fullName evidence="5">Adenosylmethionine-8-amino-7-oxononanoate aminotransferase (EC)</fullName>
        <ecNumber evidence="5">2.6.1.62</ecNumber>
    </submittedName>
</protein>
<evidence type="ECO:0000313" key="5">
    <source>
        <dbReference type="EMBL" id="CAA6812263.1"/>
    </source>
</evidence>
<evidence type="ECO:0000256" key="3">
    <source>
        <dbReference type="ARBA" id="ARBA00022898"/>
    </source>
</evidence>
<dbReference type="Pfam" id="PF00202">
    <property type="entry name" value="Aminotran_3"/>
    <property type="match status" value="1"/>
</dbReference>
<keyword evidence="5" id="KW-0032">Aminotransferase</keyword>
<dbReference type="PANTHER" id="PTHR43094:SF1">
    <property type="entry name" value="AMINOTRANSFERASE CLASS-III"/>
    <property type="match status" value="1"/>
</dbReference>
<gene>
    <name evidence="5" type="ORF">HELGO_WM38701</name>
</gene>
<dbReference type="SUPFAM" id="SSF53383">
    <property type="entry name" value="PLP-dependent transferases"/>
    <property type="match status" value="1"/>
</dbReference>